<feature type="compositionally biased region" description="Basic and acidic residues" evidence="5">
    <location>
        <begin position="447"/>
        <end position="466"/>
    </location>
</feature>
<organism evidence="7 8">
    <name type="scientific">Carpediemonas membranifera</name>
    <dbReference type="NCBI Taxonomy" id="201153"/>
    <lineage>
        <taxon>Eukaryota</taxon>
        <taxon>Metamonada</taxon>
        <taxon>Carpediemonas-like organisms</taxon>
        <taxon>Carpediemonas</taxon>
    </lineage>
</organism>
<evidence type="ECO:0000256" key="3">
    <source>
        <dbReference type="ARBA" id="ARBA00022517"/>
    </source>
</evidence>
<evidence type="ECO:0000259" key="6">
    <source>
        <dbReference type="PROSITE" id="PS51358"/>
    </source>
</evidence>
<comment type="similarity">
    <text evidence="2">Belongs to the NOP5/NOP56 family.</text>
</comment>
<keyword evidence="3" id="KW-0690">Ribosome biogenesis</keyword>
<comment type="caution">
    <text evidence="7">The sequence shown here is derived from an EMBL/GenBank/DDBJ whole genome shotgun (WGS) entry which is preliminary data.</text>
</comment>
<sequence>MLVLFETASGYALMKSGKKGLPKISSFMQFSSIQESLEANAALIEGKMSESLEQFLKDNIVDKGIKDKLAVADSKLVPTIKNALPIQCVYNEEINGMMREIRTHMYELIPQLKPDDMNAAALGLSHSLSRYTLKFSAEKVDTMIVQAVSLLDDIEKELNNYCMRLREWYGWHFPELAPIIPDHVLYAQTVKALQLKTTAPKADLHFHEDSVAARIREAAKLSMGTGITNEDMASITALADQVIDLSAYHRKLSGYLVSRMRAVAPNLSVLVGELVGAKLISHAGSVLSLAKFPASTLQILGAEKALFRALKTRHDTPKYGLIFNASLVGQASAKNKGKISRVLSAKASLCARVDALAEDTPTAELGMESLRKVEERIAIVEGRGRGASGVAQPIKSYQRQSKEGSRQQATYYDASKDVVTGKRKAAPGPEAEKKARVEEVVEAEEPVVEKKEKKSKHEGETKEERKARKAAKKAKKEAKAAKKAAKAE</sequence>
<dbReference type="Pfam" id="PF01798">
    <property type="entry name" value="Nop"/>
    <property type="match status" value="1"/>
</dbReference>
<accession>A0A8J6AVZ3</accession>
<proteinExistence type="inferred from homology"/>
<dbReference type="PANTHER" id="PTHR10894">
    <property type="entry name" value="NUCLEOLAR PROTEIN 5 NUCLEOLAR PROTEIN NOP5 NOP58"/>
    <property type="match status" value="1"/>
</dbReference>
<feature type="compositionally biased region" description="Basic residues" evidence="5">
    <location>
        <begin position="467"/>
        <end position="476"/>
    </location>
</feature>
<dbReference type="PROSITE" id="PS51358">
    <property type="entry name" value="NOP"/>
    <property type="match status" value="1"/>
</dbReference>
<comment type="subcellular location">
    <subcellularLocation>
        <location evidence="1">Nucleus</location>
        <location evidence="1">Nucleolus</location>
    </subcellularLocation>
</comment>
<feature type="compositionally biased region" description="Basic and acidic residues" evidence="5">
    <location>
        <begin position="430"/>
        <end position="439"/>
    </location>
</feature>
<dbReference type="InterPro" id="IPR002687">
    <property type="entry name" value="Nop_dom"/>
</dbReference>
<dbReference type="OrthoDB" id="6780543at2759"/>
<dbReference type="PANTHER" id="PTHR10894:SF1">
    <property type="entry name" value="NUCLEOLAR PROTEIN 58"/>
    <property type="match status" value="1"/>
</dbReference>
<dbReference type="InterPro" id="IPR042239">
    <property type="entry name" value="Nop_C"/>
</dbReference>
<reference evidence="7" key="1">
    <citation type="submission" date="2021-05" db="EMBL/GenBank/DDBJ databases">
        <title>A free-living protist that lacks canonical eukaryotic 1 DNA replication and segregation systems.</title>
        <authorList>
            <person name="Salas-Leiva D.E."/>
            <person name="Tromer E.C."/>
            <person name="Curtis B.A."/>
            <person name="Jerlstrom-Hultqvist J."/>
            <person name="Kolisko M."/>
            <person name="Yi Z."/>
            <person name="Salas-Leiva J.S."/>
            <person name="Gallot-Lavallee L."/>
            <person name="Kops G.J.P.L."/>
            <person name="Archibald J.M."/>
            <person name="Simpson A.G.B."/>
            <person name="Roger A.J."/>
        </authorList>
    </citation>
    <scope>NUCLEOTIDE SEQUENCE</scope>
    <source>
        <strain evidence="7">BICM</strain>
    </source>
</reference>
<dbReference type="AlphaFoldDB" id="A0A8J6AVZ3"/>
<evidence type="ECO:0000256" key="2">
    <source>
        <dbReference type="ARBA" id="ARBA00009211"/>
    </source>
</evidence>
<keyword evidence="8" id="KW-1185">Reference proteome</keyword>
<dbReference type="SMART" id="SM00931">
    <property type="entry name" value="NOSIC"/>
    <property type="match status" value="1"/>
</dbReference>
<keyword evidence="4" id="KW-0539">Nucleus</keyword>
<dbReference type="InterPro" id="IPR012976">
    <property type="entry name" value="NOSIC"/>
</dbReference>
<dbReference type="FunFam" id="1.10.246.90:FF:000005">
    <property type="entry name" value="Nucleolar protein 5, putative"/>
    <property type="match status" value="1"/>
</dbReference>
<dbReference type="InterPro" id="IPR045056">
    <property type="entry name" value="Nop56/Nop58"/>
</dbReference>
<dbReference type="InterPro" id="IPR036070">
    <property type="entry name" value="Nop_dom_sf"/>
</dbReference>
<dbReference type="Proteomes" id="UP000717585">
    <property type="component" value="Unassembled WGS sequence"/>
</dbReference>
<name>A0A8J6AVZ3_9EUKA</name>
<dbReference type="SUPFAM" id="SSF89124">
    <property type="entry name" value="Nop domain"/>
    <property type="match status" value="1"/>
</dbReference>
<evidence type="ECO:0000313" key="8">
    <source>
        <dbReference type="Proteomes" id="UP000717585"/>
    </source>
</evidence>
<evidence type="ECO:0000313" key="7">
    <source>
        <dbReference type="EMBL" id="KAG9393875.1"/>
    </source>
</evidence>
<evidence type="ECO:0000256" key="4">
    <source>
        <dbReference type="ARBA" id="ARBA00023242"/>
    </source>
</evidence>
<dbReference type="Gene3D" id="1.10.246.90">
    <property type="entry name" value="Nop domain"/>
    <property type="match status" value="1"/>
</dbReference>
<protein>
    <submittedName>
        <fullName evidence="7">Putative snoRNA binding domain</fullName>
    </submittedName>
</protein>
<dbReference type="GO" id="GO:0042254">
    <property type="term" value="P:ribosome biogenesis"/>
    <property type="evidence" value="ECO:0007669"/>
    <property type="project" value="UniProtKB-KW"/>
</dbReference>
<feature type="domain" description="Nop" evidence="6">
    <location>
        <begin position="263"/>
        <end position="382"/>
    </location>
</feature>
<dbReference type="GO" id="GO:0032040">
    <property type="term" value="C:small-subunit processome"/>
    <property type="evidence" value="ECO:0007669"/>
    <property type="project" value="InterPro"/>
</dbReference>
<dbReference type="Gene3D" id="1.10.287.4070">
    <property type="match status" value="1"/>
</dbReference>
<dbReference type="GO" id="GO:0030515">
    <property type="term" value="F:snoRNA binding"/>
    <property type="evidence" value="ECO:0007669"/>
    <property type="project" value="InterPro"/>
</dbReference>
<feature type="region of interest" description="Disordered" evidence="5">
    <location>
        <begin position="388"/>
        <end position="488"/>
    </location>
</feature>
<dbReference type="GO" id="GO:0031428">
    <property type="term" value="C:box C/D methylation guide snoRNP complex"/>
    <property type="evidence" value="ECO:0007669"/>
    <property type="project" value="InterPro"/>
</dbReference>
<evidence type="ECO:0000256" key="5">
    <source>
        <dbReference type="SAM" id="MobiDB-lite"/>
    </source>
</evidence>
<feature type="compositionally biased region" description="Basic and acidic residues" evidence="5">
    <location>
        <begin position="477"/>
        <end position="488"/>
    </location>
</feature>
<dbReference type="EMBL" id="JAHDYR010000020">
    <property type="protein sequence ID" value="KAG9393875.1"/>
    <property type="molecule type" value="Genomic_DNA"/>
</dbReference>
<evidence type="ECO:0000256" key="1">
    <source>
        <dbReference type="ARBA" id="ARBA00004604"/>
    </source>
</evidence>
<gene>
    <name evidence="7" type="ORF">J8273_4739</name>
</gene>